<dbReference type="Gene3D" id="2.170.270.10">
    <property type="entry name" value="SET domain"/>
    <property type="match status" value="1"/>
</dbReference>
<evidence type="ECO:0000259" key="16">
    <source>
        <dbReference type="PROSITE" id="PS50280"/>
    </source>
</evidence>
<evidence type="ECO:0000256" key="11">
    <source>
        <dbReference type="ARBA" id="ARBA00048985"/>
    </source>
</evidence>
<accession>A0ABD2XEX3</accession>
<comment type="catalytic activity">
    <reaction evidence="11">
        <text>L-lysyl-[protein] + S-adenosyl-L-methionine = N(6)-methyl-L-lysyl-[protein] + S-adenosyl-L-homocysteine + H(+)</text>
        <dbReference type="Rhea" id="RHEA:51736"/>
        <dbReference type="Rhea" id="RHEA-COMP:9752"/>
        <dbReference type="Rhea" id="RHEA-COMP:13053"/>
        <dbReference type="ChEBI" id="CHEBI:15378"/>
        <dbReference type="ChEBI" id="CHEBI:29969"/>
        <dbReference type="ChEBI" id="CHEBI:57856"/>
        <dbReference type="ChEBI" id="CHEBI:59789"/>
        <dbReference type="ChEBI" id="CHEBI:61929"/>
    </reaction>
</comment>
<dbReference type="CDD" id="cd10536">
    <property type="entry name" value="SET_SMYD4"/>
    <property type="match status" value="1"/>
</dbReference>
<dbReference type="GO" id="GO:0005634">
    <property type="term" value="C:nucleus"/>
    <property type="evidence" value="ECO:0007669"/>
    <property type="project" value="UniProtKB-SubCell"/>
</dbReference>
<sequence length="641" mass="73882">MEKLKTTLCERITNQGQVKEMSVNFESMKSDELRVSMVMSMCLIFDITPYCALLQKNKSNVCTGIHKLNDYKSKEFKNEASRLFSKQNKSYEEIWKSWILYNKAIAHSPKDSKNLALSYACRSSLSYSQRKFEECLTDVDRALKLVECTDKIIGKLLCKRLECGLFLGKISIVNESIEKIKSWVDIAKLPDEEVRRYSEKIKKTEKDFHTFPNKYSPNDKKIEEKKILDFPRNKSIPCASSAISLKYDDIFGRYVVANRRIYPGEVIAVEKSYCAVLSEENDFTHCSHCLQFCWSLIPCEYCVNTMYCSEKCKEESWVQYHDILCSELHCYKKLGISNLVLLSFKAVIKAMRQAGSIEKLKLEIEKTDSLDPLKKGFSQDGIFNSESYATFYQLTTNTHKREVEDLFEKALITCQIIFHACVCTELFGKRFSPSWKEINDDSNVLFFGGLILRNMQLIESNAHSHSEERQSIPHVIGHDILPFLSLFNHSCNPNVSRVSSKDGTILFAILPIEEGEQLFDQYSCIHSMQTKEERTSVLKQYHFDCQCSACLNDWPLYENLKSIKDLSPDVDSIMQQNLNDLQEICNFVHSEEFHDKPDLSTKVAKIIDYLAQKVSMPCSEICVAVETLKQLFLINHGAKWS</sequence>
<dbReference type="SUPFAM" id="SSF144232">
    <property type="entry name" value="HIT/MYND zinc finger-like"/>
    <property type="match status" value="1"/>
</dbReference>
<dbReference type="InterPro" id="IPR001214">
    <property type="entry name" value="SET_dom"/>
</dbReference>
<dbReference type="InterPro" id="IPR011990">
    <property type="entry name" value="TPR-like_helical_dom_sf"/>
</dbReference>
<dbReference type="Gene3D" id="1.10.220.160">
    <property type="match status" value="1"/>
</dbReference>
<dbReference type="InterPro" id="IPR046341">
    <property type="entry name" value="SET_dom_sf"/>
</dbReference>
<dbReference type="Gene3D" id="6.10.140.2220">
    <property type="match status" value="1"/>
</dbReference>
<comment type="subcellular location">
    <subcellularLocation>
        <location evidence="2">Cytoplasm</location>
    </subcellularLocation>
    <subcellularLocation>
        <location evidence="1">Nucleus</location>
    </subcellularLocation>
</comment>
<keyword evidence="6" id="KW-0949">S-adenosyl-L-methionine</keyword>
<keyword evidence="4" id="KW-0489">Methyltransferase</keyword>
<reference evidence="18 19" key="1">
    <citation type="journal article" date="2024" name="bioRxiv">
        <title>A reference genome for Trichogramma kaykai: A tiny desert-dwelling parasitoid wasp with competing sex-ratio distorters.</title>
        <authorList>
            <person name="Culotta J."/>
            <person name="Lindsey A.R."/>
        </authorList>
    </citation>
    <scope>NUCLEOTIDE SEQUENCE [LARGE SCALE GENOMIC DNA]</scope>
    <source>
        <strain evidence="18 19">KSX58</strain>
    </source>
</reference>
<evidence type="ECO:0000256" key="12">
    <source>
        <dbReference type="ARBA" id="ARBA00093423"/>
    </source>
</evidence>
<evidence type="ECO:0000256" key="5">
    <source>
        <dbReference type="ARBA" id="ARBA00022679"/>
    </source>
</evidence>
<keyword evidence="9" id="KW-0862">Zinc</keyword>
<evidence type="ECO:0000256" key="9">
    <source>
        <dbReference type="ARBA" id="ARBA00022833"/>
    </source>
</evidence>
<keyword evidence="19" id="KW-1185">Reference proteome</keyword>
<keyword evidence="3" id="KW-0963">Cytoplasm</keyword>
<dbReference type="GO" id="GO:0032259">
    <property type="term" value="P:methylation"/>
    <property type="evidence" value="ECO:0007669"/>
    <property type="project" value="UniProtKB-KW"/>
</dbReference>
<evidence type="ECO:0000313" key="19">
    <source>
        <dbReference type="Proteomes" id="UP001627154"/>
    </source>
</evidence>
<dbReference type="EMBL" id="JBJJXI010000027">
    <property type="protein sequence ID" value="KAL3403987.1"/>
    <property type="molecule type" value="Genomic_DNA"/>
</dbReference>
<evidence type="ECO:0000256" key="1">
    <source>
        <dbReference type="ARBA" id="ARBA00004123"/>
    </source>
</evidence>
<evidence type="ECO:0000256" key="15">
    <source>
        <dbReference type="PROSITE-ProRule" id="PRU00134"/>
    </source>
</evidence>
<evidence type="ECO:0000256" key="6">
    <source>
        <dbReference type="ARBA" id="ARBA00022691"/>
    </source>
</evidence>
<evidence type="ECO:0000256" key="4">
    <source>
        <dbReference type="ARBA" id="ARBA00022603"/>
    </source>
</evidence>
<dbReference type="Proteomes" id="UP001627154">
    <property type="component" value="Unassembled WGS sequence"/>
</dbReference>
<dbReference type="PROSITE" id="PS50280">
    <property type="entry name" value="SET"/>
    <property type="match status" value="1"/>
</dbReference>
<dbReference type="GO" id="GO:0008170">
    <property type="term" value="F:N-methyltransferase activity"/>
    <property type="evidence" value="ECO:0007669"/>
    <property type="project" value="UniProtKB-ARBA"/>
</dbReference>
<comment type="caution">
    <text evidence="18">The sequence shown here is derived from an EMBL/GenBank/DDBJ whole genome shotgun (WGS) entry which is preliminary data.</text>
</comment>
<feature type="domain" description="SET" evidence="16">
    <location>
        <begin position="241"/>
        <end position="523"/>
    </location>
</feature>
<evidence type="ECO:0000256" key="2">
    <source>
        <dbReference type="ARBA" id="ARBA00004496"/>
    </source>
</evidence>
<dbReference type="GO" id="GO:0008276">
    <property type="term" value="F:protein methyltransferase activity"/>
    <property type="evidence" value="ECO:0007669"/>
    <property type="project" value="UniProtKB-ARBA"/>
</dbReference>
<comment type="function">
    <text evidence="12">Protein-lysine N-methyltransferase. Monomethylates PRMT5, modulating its transcriptional activity. May also act as a histone methyltransferase. Plays a critical role in cardiac development. Acts as a key epigenetic regulator of gene expression during cardiac development via its dual activities as a methyltransferase and negative regulator of HDAC1.</text>
</comment>
<evidence type="ECO:0000313" key="18">
    <source>
        <dbReference type="EMBL" id="KAL3403987.1"/>
    </source>
</evidence>
<dbReference type="PROSITE" id="PS50865">
    <property type="entry name" value="ZF_MYND_2"/>
    <property type="match status" value="1"/>
</dbReference>
<gene>
    <name evidence="18" type="ORF">TKK_003379</name>
</gene>
<evidence type="ECO:0000256" key="13">
    <source>
        <dbReference type="ARBA" id="ARBA00093635"/>
    </source>
</evidence>
<evidence type="ECO:0000256" key="3">
    <source>
        <dbReference type="ARBA" id="ARBA00022490"/>
    </source>
</evidence>
<keyword evidence="10" id="KW-0539">Nucleus</keyword>
<evidence type="ECO:0000256" key="8">
    <source>
        <dbReference type="ARBA" id="ARBA00022771"/>
    </source>
</evidence>
<dbReference type="PANTHER" id="PTHR46165">
    <property type="entry name" value="SET AND MYND DOMAIN-CONTAINING PROTEIN 4"/>
    <property type="match status" value="1"/>
</dbReference>
<dbReference type="GO" id="GO:0008270">
    <property type="term" value="F:zinc ion binding"/>
    <property type="evidence" value="ECO:0007669"/>
    <property type="project" value="UniProtKB-KW"/>
</dbReference>
<evidence type="ECO:0000256" key="14">
    <source>
        <dbReference type="ARBA" id="ARBA00093680"/>
    </source>
</evidence>
<evidence type="ECO:0000259" key="17">
    <source>
        <dbReference type="PROSITE" id="PS50865"/>
    </source>
</evidence>
<dbReference type="GO" id="GO:0005737">
    <property type="term" value="C:cytoplasm"/>
    <property type="evidence" value="ECO:0007669"/>
    <property type="project" value="UniProtKB-SubCell"/>
</dbReference>
<dbReference type="InterPro" id="IPR002893">
    <property type="entry name" value="Znf_MYND"/>
</dbReference>
<protein>
    <recommendedName>
        <fullName evidence="13">Protein-lysine N-methyltransferase SMYD4</fullName>
    </recommendedName>
    <alternativeName>
        <fullName evidence="14">SET and MYND domain-containing protein 4</fullName>
    </alternativeName>
</protein>
<dbReference type="Gene3D" id="1.25.40.10">
    <property type="entry name" value="Tetratricopeptide repeat domain"/>
    <property type="match status" value="1"/>
</dbReference>
<feature type="domain" description="MYND-type" evidence="17">
    <location>
        <begin position="286"/>
        <end position="325"/>
    </location>
</feature>
<keyword evidence="7" id="KW-0479">Metal-binding</keyword>
<keyword evidence="5" id="KW-0808">Transferase</keyword>
<keyword evidence="8 15" id="KW-0863">Zinc-finger</keyword>
<proteinExistence type="predicted"/>
<dbReference type="AlphaFoldDB" id="A0ABD2XEX3"/>
<organism evidence="18 19">
    <name type="scientific">Trichogramma kaykai</name>
    <dbReference type="NCBI Taxonomy" id="54128"/>
    <lineage>
        <taxon>Eukaryota</taxon>
        <taxon>Metazoa</taxon>
        <taxon>Ecdysozoa</taxon>
        <taxon>Arthropoda</taxon>
        <taxon>Hexapoda</taxon>
        <taxon>Insecta</taxon>
        <taxon>Pterygota</taxon>
        <taxon>Neoptera</taxon>
        <taxon>Endopterygota</taxon>
        <taxon>Hymenoptera</taxon>
        <taxon>Apocrita</taxon>
        <taxon>Proctotrupomorpha</taxon>
        <taxon>Chalcidoidea</taxon>
        <taxon>Trichogrammatidae</taxon>
        <taxon>Trichogramma</taxon>
    </lineage>
</organism>
<dbReference type="InterPro" id="IPR052097">
    <property type="entry name" value="SET-MYND_domain_protein"/>
</dbReference>
<dbReference type="PANTHER" id="PTHR46165:SF2">
    <property type="entry name" value="SET AND MYND DOMAIN-CONTAINING PROTEIN 4"/>
    <property type="match status" value="1"/>
</dbReference>
<dbReference type="Pfam" id="PF00856">
    <property type="entry name" value="SET"/>
    <property type="match status" value="1"/>
</dbReference>
<dbReference type="GO" id="GO:0008757">
    <property type="term" value="F:S-adenosylmethionine-dependent methyltransferase activity"/>
    <property type="evidence" value="ECO:0007669"/>
    <property type="project" value="UniProtKB-ARBA"/>
</dbReference>
<dbReference type="SUPFAM" id="SSF82199">
    <property type="entry name" value="SET domain"/>
    <property type="match status" value="1"/>
</dbReference>
<dbReference type="InterPro" id="IPR044421">
    <property type="entry name" value="SMYD4_SET"/>
</dbReference>
<evidence type="ECO:0000256" key="7">
    <source>
        <dbReference type="ARBA" id="ARBA00022723"/>
    </source>
</evidence>
<evidence type="ECO:0000256" key="10">
    <source>
        <dbReference type="ARBA" id="ARBA00023242"/>
    </source>
</evidence>
<name>A0ABD2XEX3_9HYME</name>